<evidence type="ECO:0000313" key="3">
    <source>
        <dbReference type="Proteomes" id="UP000195321"/>
    </source>
</evidence>
<evidence type="ECO:0000313" key="2">
    <source>
        <dbReference type="EMBL" id="OUM45828.1"/>
    </source>
</evidence>
<protein>
    <recommendedName>
        <fullName evidence="1">DUF3955 domain-containing protein</fullName>
    </recommendedName>
</protein>
<reference evidence="2 3" key="1">
    <citation type="submission" date="2017-02" db="EMBL/GenBank/DDBJ databases">
        <title>Bacillus pseudomycoides isolate FSL K6-0042.</title>
        <authorList>
            <person name="Kovac J."/>
        </authorList>
    </citation>
    <scope>NUCLEOTIDE SEQUENCE [LARGE SCALE GENOMIC DNA]</scope>
    <source>
        <strain evidence="2 3">FSL K6-0042</strain>
    </source>
</reference>
<organism evidence="2 3">
    <name type="scientific">Bacillus pseudomycoides</name>
    <dbReference type="NCBI Taxonomy" id="64104"/>
    <lineage>
        <taxon>Bacteria</taxon>
        <taxon>Bacillati</taxon>
        <taxon>Bacillota</taxon>
        <taxon>Bacilli</taxon>
        <taxon>Bacillales</taxon>
        <taxon>Bacillaceae</taxon>
        <taxon>Bacillus</taxon>
        <taxon>Bacillus cereus group</taxon>
    </lineage>
</organism>
<gene>
    <name evidence="2" type="ORF">BW425_27315</name>
</gene>
<dbReference type="AlphaFoldDB" id="A0A1Y3M5X2"/>
<dbReference type="PROSITE" id="PS51257">
    <property type="entry name" value="PROKAR_LIPOPROTEIN"/>
    <property type="match status" value="1"/>
</dbReference>
<dbReference type="RefSeq" id="WP_016115613.1">
    <property type="nucleotide sequence ID" value="NZ_CP189809.1"/>
</dbReference>
<accession>A0A1Y3M5X2</accession>
<evidence type="ECO:0000259" key="1">
    <source>
        <dbReference type="Pfam" id="PF13127"/>
    </source>
</evidence>
<dbReference type="Pfam" id="PF13127">
    <property type="entry name" value="DUF3955"/>
    <property type="match status" value="1"/>
</dbReference>
<dbReference type="InterPro" id="IPR025016">
    <property type="entry name" value="DUF3955"/>
</dbReference>
<sequence length="66" mass="7116">MKKYILTLLSLLIGIGCLVSQNIIGSTVAPNGTLIETFYLIPIGFSFIALALISSAFIGFRKPINQ</sequence>
<dbReference type="EMBL" id="MWPX01000093">
    <property type="protein sequence ID" value="OUM45828.1"/>
    <property type="molecule type" value="Genomic_DNA"/>
</dbReference>
<comment type="caution">
    <text evidence="2">The sequence shown here is derived from an EMBL/GenBank/DDBJ whole genome shotgun (WGS) entry which is preliminary data.</text>
</comment>
<name>A0A1Y3M5X2_9BACI</name>
<feature type="domain" description="DUF3955" evidence="1">
    <location>
        <begin position="3"/>
        <end position="56"/>
    </location>
</feature>
<dbReference type="Proteomes" id="UP000195321">
    <property type="component" value="Unassembled WGS sequence"/>
</dbReference>
<proteinExistence type="predicted"/>